<dbReference type="OrthoDB" id="6280583at2759"/>
<accession>A0A3P7LGY3</accession>
<keyword evidence="2" id="KW-1185">Reference proteome</keyword>
<dbReference type="AlphaFoldDB" id="A0A3P7LGY3"/>
<gene>
    <name evidence="1" type="ORF">DILT_LOCUS4959</name>
</gene>
<organism evidence="1 2">
    <name type="scientific">Dibothriocephalus latus</name>
    <name type="common">Fish tapeworm</name>
    <name type="synonym">Diphyllobothrium latum</name>
    <dbReference type="NCBI Taxonomy" id="60516"/>
    <lineage>
        <taxon>Eukaryota</taxon>
        <taxon>Metazoa</taxon>
        <taxon>Spiralia</taxon>
        <taxon>Lophotrochozoa</taxon>
        <taxon>Platyhelminthes</taxon>
        <taxon>Cestoda</taxon>
        <taxon>Eucestoda</taxon>
        <taxon>Diphyllobothriidea</taxon>
        <taxon>Diphyllobothriidae</taxon>
        <taxon>Dibothriocephalus</taxon>
    </lineage>
</organism>
<sequence length="180" mass="20297">MAVIMPDLTDLNDVTDGTSPRVTISGWESGMLHPFSSLATEAEHRRYKNCFHVLTGQVLSCLDELRPRCPLVNPSGVVDIEKLWQLYWNILVVSAPIHQLLTTSFRDSADSSPNEFSSHQALLSILKLAHTWGPSLDVERSLWLYFSRKLDSTMDPDRDLFDSESYAAKIRAITQPEVHA</sequence>
<name>A0A3P7LGY3_DIBLA</name>
<proteinExistence type="predicted"/>
<dbReference type="EMBL" id="UYRU01046443">
    <property type="protein sequence ID" value="VDN09128.1"/>
    <property type="molecule type" value="Genomic_DNA"/>
</dbReference>
<dbReference type="Proteomes" id="UP000281553">
    <property type="component" value="Unassembled WGS sequence"/>
</dbReference>
<evidence type="ECO:0000313" key="1">
    <source>
        <dbReference type="EMBL" id="VDN09128.1"/>
    </source>
</evidence>
<protein>
    <submittedName>
        <fullName evidence="1">Uncharacterized protein</fullName>
    </submittedName>
</protein>
<reference evidence="1 2" key="1">
    <citation type="submission" date="2018-11" db="EMBL/GenBank/DDBJ databases">
        <authorList>
            <consortium name="Pathogen Informatics"/>
        </authorList>
    </citation>
    <scope>NUCLEOTIDE SEQUENCE [LARGE SCALE GENOMIC DNA]</scope>
</reference>
<evidence type="ECO:0000313" key="2">
    <source>
        <dbReference type="Proteomes" id="UP000281553"/>
    </source>
</evidence>